<dbReference type="EMBL" id="GL883021">
    <property type="protein sequence ID" value="EGG16701.1"/>
    <property type="molecule type" value="Genomic_DNA"/>
</dbReference>
<name>F4Q2S5_CACFS</name>
<feature type="compositionally biased region" description="Basic residues" evidence="1">
    <location>
        <begin position="235"/>
        <end position="245"/>
    </location>
</feature>
<feature type="compositionally biased region" description="Basic and acidic residues" evidence="1">
    <location>
        <begin position="202"/>
        <end position="215"/>
    </location>
</feature>
<feature type="region of interest" description="Disordered" evidence="1">
    <location>
        <begin position="387"/>
        <end position="421"/>
    </location>
</feature>
<protein>
    <recommendedName>
        <fullName evidence="4">SAP DNA-binding domain-containing protein</fullName>
    </recommendedName>
</protein>
<organism evidence="2 3">
    <name type="scientific">Cavenderia fasciculata</name>
    <name type="common">Slime mold</name>
    <name type="synonym">Dictyostelium fasciculatum</name>
    <dbReference type="NCBI Taxonomy" id="261658"/>
    <lineage>
        <taxon>Eukaryota</taxon>
        <taxon>Amoebozoa</taxon>
        <taxon>Evosea</taxon>
        <taxon>Eumycetozoa</taxon>
        <taxon>Dictyostelia</taxon>
        <taxon>Acytosteliales</taxon>
        <taxon>Cavenderiaceae</taxon>
        <taxon>Cavenderia</taxon>
    </lineage>
</organism>
<reference evidence="3" key="1">
    <citation type="journal article" date="2011" name="Genome Res.">
        <title>Phylogeny-wide analysis of social amoeba genomes highlights ancient origins for complex intercellular communication.</title>
        <authorList>
            <person name="Heidel A.J."/>
            <person name="Lawal H.M."/>
            <person name="Felder M."/>
            <person name="Schilde C."/>
            <person name="Helps N.R."/>
            <person name="Tunggal B."/>
            <person name="Rivero F."/>
            <person name="John U."/>
            <person name="Schleicher M."/>
            <person name="Eichinger L."/>
            <person name="Platzer M."/>
            <person name="Noegel A.A."/>
            <person name="Schaap P."/>
            <person name="Gloeckner G."/>
        </authorList>
    </citation>
    <scope>NUCLEOTIDE SEQUENCE [LARGE SCALE GENOMIC DNA]</scope>
    <source>
        <strain evidence="3">SH3</strain>
    </source>
</reference>
<feature type="compositionally biased region" description="Acidic residues" evidence="1">
    <location>
        <begin position="180"/>
        <end position="193"/>
    </location>
</feature>
<feature type="region of interest" description="Disordered" evidence="1">
    <location>
        <begin position="176"/>
        <end position="330"/>
    </location>
</feature>
<evidence type="ECO:0000256" key="1">
    <source>
        <dbReference type="SAM" id="MobiDB-lite"/>
    </source>
</evidence>
<feature type="compositionally biased region" description="Low complexity" evidence="1">
    <location>
        <begin position="246"/>
        <end position="260"/>
    </location>
</feature>
<dbReference type="RefSeq" id="XP_004355175.1">
    <property type="nucleotide sequence ID" value="XM_004355123.1"/>
</dbReference>
<accession>F4Q2S5</accession>
<feature type="compositionally biased region" description="Acidic residues" evidence="1">
    <location>
        <begin position="294"/>
        <end position="308"/>
    </location>
</feature>
<evidence type="ECO:0000313" key="3">
    <source>
        <dbReference type="Proteomes" id="UP000007797"/>
    </source>
</evidence>
<evidence type="ECO:0000313" key="2">
    <source>
        <dbReference type="EMBL" id="EGG16701.1"/>
    </source>
</evidence>
<feature type="compositionally biased region" description="Low complexity" evidence="1">
    <location>
        <begin position="408"/>
        <end position="421"/>
    </location>
</feature>
<feature type="compositionally biased region" description="Basic residues" evidence="1">
    <location>
        <begin position="392"/>
        <end position="407"/>
    </location>
</feature>
<dbReference type="OMA" id="MMMQGIF"/>
<dbReference type="Proteomes" id="UP000007797">
    <property type="component" value="Unassembled WGS sequence"/>
</dbReference>
<gene>
    <name evidence="2" type="ORF">DFA_07679</name>
</gene>
<feature type="compositionally biased region" description="Basic and acidic residues" evidence="1">
    <location>
        <begin position="222"/>
        <end position="234"/>
    </location>
</feature>
<dbReference type="GeneID" id="14869484"/>
<keyword evidence="3" id="KW-1185">Reference proteome</keyword>
<evidence type="ECO:0008006" key="4">
    <source>
        <dbReference type="Google" id="ProtNLM"/>
    </source>
</evidence>
<dbReference type="KEGG" id="dfa:DFA_07679"/>
<sequence length="421" mass="45938">MISQQLQNVIKQFDRLKADSLKQTLVTFGKEVPSAPKKPELLSMIKTLVSGQTYAFLLEDMAFKPIFAGDLKIDVDQVPKEFETHGLSAALDRLSADSLKSVVEQLKLGDDNEAETKAERISRIEEESFLQGVNKMFFKLNKDVLKCYCTDLKVTHSGDTAKDTDQLMKAMYDLEGGETKEDEDEEEQEEEETAAAAPKKPAAKDKKPAAKDSKKPAAKAAAAKDAKKPAEAVKRQARAASKRVPAKPAAAAKSSDSAAGKRVKKPVTKLETEVAATNGKKKAAAAPKRKQDDRDSDSDSDSDSEDQVDTARPTKSNPNKLGGYYHDGKYVNPPISKIAKGVDRDTLHNCFNIEPLSEFCKKEGMTGTSSLNKQKLITKILNYLKGEDVNKKGKVPKSKKKVTKKSKTSSTTSTTTTTSSS</sequence>
<proteinExistence type="predicted"/>
<dbReference type="OrthoDB" id="21036at2759"/>
<dbReference type="AlphaFoldDB" id="F4Q2S5"/>
<dbReference type="STRING" id="1054147.F4Q2S5"/>